<dbReference type="AlphaFoldDB" id="A0A0E9XUJ1"/>
<evidence type="ECO:0000313" key="1">
    <source>
        <dbReference type="EMBL" id="JAI06310.1"/>
    </source>
</evidence>
<name>A0A0E9XUJ1_ANGAN</name>
<sequence>MSWISYVAFEKQHNNWVKLQSSFSSIISVFLSLFFRINNFPCSQALIFLMIKLTPM</sequence>
<accession>A0A0E9XUJ1</accession>
<organism evidence="1">
    <name type="scientific">Anguilla anguilla</name>
    <name type="common">European freshwater eel</name>
    <name type="synonym">Muraena anguilla</name>
    <dbReference type="NCBI Taxonomy" id="7936"/>
    <lineage>
        <taxon>Eukaryota</taxon>
        <taxon>Metazoa</taxon>
        <taxon>Chordata</taxon>
        <taxon>Craniata</taxon>
        <taxon>Vertebrata</taxon>
        <taxon>Euteleostomi</taxon>
        <taxon>Actinopterygii</taxon>
        <taxon>Neopterygii</taxon>
        <taxon>Teleostei</taxon>
        <taxon>Anguilliformes</taxon>
        <taxon>Anguillidae</taxon>
        <taxon>Anguilla</taxon>
    </lineage>
</organism>
<dbReference type="EMBL" id="GBXM01002268">
    <property type="protein sequence ID" value="JAI06310.1"/>
    <property type="molecule type" value="Transcribed_RNA"/>
</dbReference>
<reference evidence="1" key="1">
    <citation type="submission" date="2014-11" db="EMBL/GenBank/DDBJ databases">
        <authorList>
            <person name="Amaro Gonzalez C."/>
        </authorList>
    </citation>
    <scope>NUCLEOTIDE SEQUENCE</scope>
</reference>
<protein>
    <submittedName>
        <fullName evidence="1">Uncharacterized protein</fullName>
    </submittedName>
</protein>
<reference evidence="1" key="2">
    <citation type="journal article" date="2015" name="Fish Shellfish Immunol.">
        <title>Early steps in the European eel (Anguilla anguilla)-Vibrio vulnificus interaction in the gills: Role of the RtxA13 toxin.</title>
        <authorList>
            <person name="Callol A."/>
            <person name="Pajuelo D."/>
            <person name="Ebbesson L."/>
            <person name="Teles M."/>
            <person name="MacKenzie S."/>
            <person name="Amaro C."/>
        </authorList>
    </citation>
    <scope>NUCLEOTIDE SEQUENCE</scope>
</reference>
<proteinExistence type="predicted"/>